<dbReference type="GO" id="GO:0016887">
    <property type="term" value="F:ATP hydrolysis activity"/>
    <property type="evidence" value="ECO:0007669"/>
    <property type="project" value="InterPro"/>
</dbReference>
<feature type="transmembrane region" description="Helical" evidence="3">
    <location>
        <begin position="872"/>
        <end position="891"/>
    </location>
</feature>
<dbReference type="Gene3D" id="3.30.70.1430">
    <property type="entry name" value="Multidrug efflux transporter AcrB pore domain"/>
    <property type="match status" value="2"/>
</dbReference>
<dbReference type="InterPro" id="IPR027417">
    <property type="entry name" value="P-loop_NTPase"/>
</dbReference>
<protein>
    <submittedName>
        <fullName evidence="5">ATP-binding cassette domain-containing protein</fullName>
    </submittedName>
</protein>
<dbReference type="Gene3D" id="3.30.2090.10">
    <property type="entry name" value="Multidrug efflux transporter AcrB TolC docking domain, DN and DC subdomains"/>
    <property type="match status" value="2"/>
</dbReference>
<feature type="transmembrane region" description="Helical" evidence="3">
    <location>
        <begin position="1069"/>
        <end position="1086"/>
    </location>
</feature>
<dbReference type="Gene3D" id="3.30.70.1440">
    <property type="entry name" value="Multidrug efflux transporter AcrB pore domain"/>
    <property type="match status" value="1"/>
</dbReference>
<name>A0A3Q9IQ29_9BACT</name>
<dbReference type="InterPro" id="IPR001036">
    <property type="entry name" value="Acrflvin-R"/>
</dbReference>
<dbReference type="SMART" id="SM00382">
    <property type="entry name" value="AAA"/>
    <property type="match status" value="1"/>
</dbReference>
<gene>
    <name evidence="5" type="ORF">D8S85_14250</name>
</gene>
<dbReference type="EMBL" id="CP032819">
    <property type="protein sequence ID" value="AZS30592.1"/>
    <property type="molecule type" value="Genomic_DNA"/>
</dbReference>
<feature type="domain" description="ABC transporter" evidence="4">
    <location>
        <begin position="1279"/>
        <end position="1512"/>
    </location>
</feature>
<dbReference type="Gene3D" id="3.30.70.1320">
    <property type="entry name" value="Multidrug efflux transporter AcrB pore domain like"/>
    <property type="match status" value="1"/>
</dbReference>
<dbReference type="CDD" id="cd03264">
    <property type="entry name" value="ABC_drug_resistance_like"/>
    <property type="match status" value="1"/>
</dbReference>
<accession>A0A3Q9IQ29</accession>
<organism evidence="5 6">
    <name type="scientific">Butyricimonas faecalis</name>
    <dbReference type="NCBI Taxonomy" id="2093856"/>
    <lineage>
        <taxon>Bacteria</taxon>
        <taxon>Pseudomonadati</taxon>
        <taxon>Bacteroidota</taxon>
        <taxon>Bacteroidia</taxon>
        <taxon>Bacteroidales</taxon>
        <taxon>Odoribacteraceae</taxon>
        <taxon>Butyricimonas</taxon>
    </lineage>
</organism>
<dbReference type="InterPro" id="IPR003439">
    <property type="entry name" value="ABC_transporter-like_ATP-bd"/>
</dbReference>
<feature type="transmembrane region" description="Helical" evidence="3">
    <location>
        <begin position="330"/>
        <end position="349"/>
    </location>
</feature>
<evidence type="ECO:0000313" key="6">
    <source>
        <dbReference type="Proteomes" id="UP000270673"/>
    </source>
</evidence>
<feature type="transmembrane region" description="Helical" evidence="3">
    <location>
        <begin position="1234"/>
        <end position="1253"/>
    </location>
</feature>
<dbReference type="SUPFAM" id="SSF82693">
    <property type="entry name" value="Multidrug efflux transporter AcrB pore domain, PN1, PN2, PC1 and PC2 subdomains"/>
    <property type="match status" value="2"/>
</dbReference>
<dbReference type="GO" id="GO:0042910">
    <property type="term" value="F:xenobiotic transmembrane transporter activity"/>
    <property type="evidence" value="ECO:0007669"/>
    <property type="project" value="TreeGrafter"/>
</dbReference>
<feature type="transmembrane region" description="Helical" evidence="3">
    <location>
        <begin position="388"/>
        <end position="407"/>
    </location>
</feature>
<feature type="transmembrane region" description="Helical" evidence="3">
    <location>
        <begin position="354"/>
        <end position="376"/>
    </location>
</feature>
<feature type="transmembrane region" description="Helical" evidence="3">
    <location>
        <begin position="460"/>
        <end position="479"/>
    </location>
</feature>
<dbReference type="SUPFAM" id="SSF52540">
    <property type="entry name" value="P-loop containing nucleoside triphosphate hydrolases"/>
    <property type="match status" value="1"/>
</dbReference>
<dbReference type="PANTHER" id="PTHR32063:SF0">
    <property type="entry name" value="SWARMING MOTILITY PROTEIN SWRC"/>
    <property type="match status" value="1"/>
</dbReference>
<dbReference type="PROSITE" id="PS00211">
    <property type="entry name" value="ABC_TRANSPORTER_1"/>
    <property type="match status" value="1"/>
</dbReference>
<feature type="transmembrane region" description="Helical" evidence="3">
    <location>
        <begin position="929"/>
        <end position="952"/>
    </location>
</feature>
<dbReference type="Pfam" id="PF00873">
    <property type="entry name" value="ACR_tran"/>
    <property type="match status" value="1"/>
</dbReference>
<feature type="transmembrane region" description="Helical" evidence="3">
    <location>
        <begin position="1003"/>
        <end position="1029"/>
    </location>
</feature>
<feature type="transmembrane region" description="Helical" evidence="3">
    <location>
        <begin position="898"/>
        <end position="917"/>
    </location>
</feature>
<reference evidence="5 6" key="1">
    <citation type="submission" date="2018-10" db="EMBL/GenBank/DDBJ databases">
        <title>Butyricimonas faecalis sp. nov., isolated from human faeces and emended description of the genus Butyricimonas.</title>
        <authorList>
            <person name="Le Roy T."/>
            <person name="Van der Smissen P."/>
            <person name="Paquot A."/>
            <person name="Delzenne N."/>
            <person name="Muccioli G."/>
            <person name="Collet J.-F."/>
            <person name="Cani P.D."/>
        </authorList>
    </citation>
    <scope>NUCLEOTIDE SEQUENCE [LARGE SCALE GENOMIC DNA]</scope>
    <source>
        <strain evidence="5 6">H184</strain>
    </source>
</reference>
<dbReference type="PANTHER" id="PTHR32063">
    <property type="match status" value="1"/>
</dbReference>
<dbReference type="PRINTS" id="PR00702">
    <property type="entry name" value="ACRIFLAVINRP"/>
</dbReference>
<sequence length="1579" mass="177509">MNTIIKRRVLVSMLFIGLVLMGIFSYKHLPMELYPNAELPVLSVSISAETESDPSYIENQVAIPVEGAVSALHGVEKIETQIYSRGGQVTVSFKQDVDLKYTFLQLEERIKSITPNLPDNFRLNVNKSSSGSASDMFMNLRVLGEDDIDYVRNIADSEIVPYLENIDGIANVTTLGGRQKSIEVIIDPERCKALNITTSAISRAISSNLAEKSFAGSVYESNKRYFVNVTAEYLATEDLGSIVVADGPIQLKDIAEIQFGVKEEESYARTNGKEVISCILSKSPMANVIDLSEKVRQEISRLNGELESKGVLIEVEDDAAEVMNKNIDQIIDLGLSGALLAIFVLFLFLRKIRIISIVAFAIPISVFSSFYFFYLFGITINTLTLTGIALAVGMLLDNSIVVMENIYRLKGLGVSTDEACVRGTTEVWKAIMAATATTITVFLPFLFADNYLIKLIGEHIGISIVATLTISLVVALLLIPMAVNAILRKTPEDVNFSNLSIHNRLVQIYVAILKVSLRRPAQVIIIALVTLLITVVLSTSLTLNTLKEVELNTFNVYITPPSGYTLQRTDEMIRLFEDELLEVPEIKEFSSNIMKEDVRLTIRLKDDYQKINKKSLIQLKTEVLRLAETVNINQISLEASESSENFRGSGGGGGMLGNSSLLRMMGMGSQTEKVVIKGQDFEAMTNFAEYLKYQLDDLDNISNSYISVSQGSTVSKIFFDQYLMGMNNVEPGNVSQELSNFQPQSKAEVKYKAGNQEYDILIRDINYDEDDQKTQTRTLEDLRNLEVTNKNNGLVQLWSFSRINLGRDKGNITRINQEKEVNLTYMFNSDINESKELLEAAREEIDELVQSMDVPTGIAVEVIHEENEMNDFIFLILAAFVLIYMILAAVFESTTAPIVLMFTIPLAAIGSLLALLFTSNSLMNANVFIGFIILIGIVVNNSIILIDYTSLLRRNGNRKQRAIITAGLSRLRPILITAITTIVAMIPLAMGQGEYVSGLGAPFAITVIGGLTMSTLLTLVIIPTLYSGMEDALHRLRTQSLFMKLLQIVLFVVAVICVYFWTYTLLNRILYMILTVILVPGVTWFLEDSLRRAQSNIIPADEELNIKICNLVKVYGRPSRFNREWTSGLKIRERLGLQGNYHQWRDMQPLLWSLPVLGFMYYFTFSYQVLFLWAIIFAFITWMMTLSIMNIFREFCENRKQTVIAKILRIIAIVIYYAGPLVILIWSSKKFENSGGAIFLGMFWYLGIAARYLSNKINKENINIDLIDGRFRMLRKTIFRLASKAPFIGVKKKPFKALNSVSMEIHTGMFGLLGPNGAGKTTLMRIICGVFEQSYGKIFINGIDTQKKREELQGLIGYLPQEFGTYENLTAWEFLEYQALLKGIYNKKVRHNRIAEVLSAVHMYENKDKKIGGFSGGMKQRIGIAQTLLNLPRILVVDEPTAGLDPRERIRFRNLLVELSRNRIVIFSTHIIEDIASSCNQVGVINKGILKYNGTPSDMANIAKDVTWTFEVPVRDFAKLPSDMLIVHHIRQGDIIKVRCLSEHKPTETAEKILPALEDSYLWLLRSVKIENKEEIITQ</sequence>
<keyword evidence="1" id="KW-0547">Nucleotide-binding</keyword>
<keyword evidence="3" id="KW-0812">Transmembrane</keyword>
<feature type="transmembrane region" description="Helical" evidence="3">
    <location>
        <begin position="523"/>
        <end position="543"/>
    </location>
</feature>
<evidence type="ECO:0000256" key="2">
    <source>
        <dbReference type="ARBA" id="ARBA00022840"/>
    </source>
</evidence>
<feature type="transmembrane region" description="Helical" evidence="3">
    <location>
        <begin position="1041"/>
        <end position="1063"/>
    </location>
</feature>
<feature type="transmembrane region" description="Helical" evidence="3">
    <location>
        <begin position="1149"/>
        <end position="1165"/>
    </location>
</feature>
<feature type="transmembrane region" description="Helical" evidence="3">
    <location>
        <begin position="1171"/>
        <end position="1192"/>
    </location>
</feature>
<dbReference type="InterPro" id="IPR003593">
    <property type="entry name" value="AAA+_ATPase"/>
</dbReference>
<evidence type="ECO:0000313" key="5">
    <source>
        <dbReference type="EMBL" id="AZS30592.1"/>
    </source>
</evidence>
<feature type="transmembrane region" description="Helical" evidence="3">
    <location>
        <begin position="427"/>
        <end position="448"/>
    </location>
</feature>
<dbReference type="PROSITE" id="PS50893">
    <property type="entry name" value="ABC_TRANSPORTER_2"/>
    <property type="match status" value="1"/>
</dbReference>
<dbReference type="OrthoDB" id="1108346at2"/>
<dbReference type="SUPFAM" id="SSF82714">
    <property type="entry name" value="Multidrug efflux transporter AcrB TolC docking domain, DN and DC subdomains"/>
    <property type="match status" value="1"/>
</dbReference>
<keyword evidence="3" id="KW-1133">Transmembrane helix</keyword>
<keyword evidence="3" id="KW-0472">Membrane</keyword>
<dbReference type="Proteomes" id="UP000270673">
    <property type="component" value="Chromosome"/>
</dbReference>
<keyword evidence="2 5" id="KW-0067">ATP-binding</keyword>
<proteinExistence type="predicted"/>
<evidence type="ECO:0000259" key="4">
    <source>
        <dbReference type="PROSITE" id="PS50893"/>
    </source>
</evidence>
<feature type="transmembrane region" description="Helical" evidence="3">
    <location>
        <begin position="1204"/>
        <end position="1228"/>
    </location>
</feature>
<dbReference type="Gene3D" id="3.40.50.300">
    <property type="entry name" value="P-loop containing nucleotide triphosphate hydrolases"/>
    <property type="match status" value="1"/>
</dbReference>
<dbReference type="KEGG" id="buy:D8S85_14250"/>
<dbReference type="Gene3D" id="1.20.1640.10">
    <property type="entry name" value="Multidrug efflux transporter AcrB transmembrane domain"/>
    <property type="match status" value="2"/>
</dbReference>
<feature type="transmembrane region" description="Helical" evidence="3">
    <location>
        <begin position="973"/>
        <end position="991"/>
    </location>
</feature>
<dbReference type="GO" id="GO:0005886">
    <property type="term" value="C:plasma membrane"/>
    <property type="evidence" value="ECO:0007669"/>
    <property type="project" value="TreeGrafter"/>
</dbReference>
<dbReference type="InterPro" id="IPR017871">
    <property type="entry name" value="ABC_transporter-like_CS"/>
</dbReference>
<evidence type="ECO:0000256" key="3">
    <source>
        <dbReference type="SAM" id="Phobius"/>
    </source>
</evidence>
<dbReference type="InterPro" id="IPR027463">
    <property type="entry name" value="AcrB_DN_DC_subdom"/>
</dbReference>
<dbReference type="Pfam" id="PF00005">
    <property type="entry name" value="ABC_tran"/>
    <property type="match status" value="1"/>
</dbReference>
<dbReference type="RefSeq" id="WP_106481243.1">
    <property type="nucleotide sequence ID" value="NZ_CP032819.1"/>
</dbReference>
<dbReference type="SUPFAM" id="SSF82866">
    <property type="entry name" value="Multidrug efflux transporter AcrB transmembrane domain"/>
    <property type="match status" value="2"/>
</dbReference>
<keyword evidence="6" id="KW-1185">Reference proteome</keyword>
<dbReference type="GO" id="GO:0005524">
    <property type="term" value="F:ATP binding"/>
    <property type="evidence" value="ECO:0007669"/>
    <property type="project" value="UniProtKB-KW"/>
</dbReference>
<evidence type="ECO:0000256" key="1">
    <source>
        <dbReference type="ARBA" id="ARBA00022741"/>
    </source>
</evidence>